<dbReference type="AlphaFoldDB" id="A0A975BYR4"/>
<evidence type="ECO:0000313" key="1">
    <source>
        <dbReference type="EMBL" id="QTA93887.1"/>
    </source>
</evidence>
<sequence>MQAGKKALWGRHTLFMLQICRPYGALPVLTNLLQICRPYRA</sequence>
<proteinExistence type="predicted"/>
<dbReference type="KEGG" id="dmm:dnm_099950"/>
<gene>
    <name evidence="1" type="ORF">dnm_099950</name>
</gene>
<keyword evidence="2" id="KW-1185">Reference proteome</keyword>
<evidence type="ECO:0000313" key="2">
    <source>
        <dbReference type="Proteomes" id="UP000663722"/>
    </source>
</evidence>
<dbReference type="EMBL" id="CP061800">
    <property type="protein sequence ID" value="QTA93887.1"/>
    <property type="molecule type" value="Genomic_DNA"/>
</dbReference>
<name>A0A975BYR4_9BACT</name>
<dbReference type="Proteomes" id="UP000663722">
    <property type="component" value="Chromosome"/>
</dbReference>
<reference evidence="1" key="1">
    <citation type="journal article" date="2021" name="Microb. Physiol.">
        <title>Proteogenomic Insights into the Physiology of Marine, Sulfate-Reducing, Filamentous Desulfonema limicola and Desulfonema magnum.</title>
        <authorList>
            <person name="Schnaars V."/>
            <person name="Wohlbrand L."/>
            <person name="Scheve S."/>
            <person name="Hinrichs C."/>
            <person name="Reinhardt R."/>
            <person name="Rabus R."/>
        </authorList>
    </citation>
    <scope>NUCLEOTIDE SEQUENCE</scope>
    <source>
        <strain evidence="1">4be13</strain>
    </source>
</reference>
<protein>
    <submittedName>
        <fullName evidence="1">Uncharacterized protein</fullName>
    </submittedName>
</protein>
<accession>A0A975BYR4</accession>
<organism evidence="1 2">
    <name type="scientific">Desulfonema magnum</name>
    <dbReference type="NCBI Taxonomy" id="45655"/>
    <lineage>
        <taxon>Bacteria</taxon>
        <taxon>Pseudomonadati</taxon>
        <taxon>Thermodesulfobacteriota</taxon>
        <taxon>Desulfobacteria</taxon>
        <taxon>Desulfobacterales</taxon>
        <taxon>Desulfococcaceae</taxon>
        <taxon>Desulfonema</taxon>
    </lineage>
</organism>